<feature type="region of interest" description="Disordered" evidence="1">
    <location>
        <begin position="1"/>
        <end position="83"/>
    </location>
</feature>
<keyword evidence="2" id="KW-1133">Transmembrane helix</keyword>
<proteinExistence type="predicted"/>
<keyword evidence="2" id="KW-0812">Transmembrane</keyword>
<dbReference type="Proteomes" id="UP001448614">
    <property type="component" value="Unassembled WGS sequence"/>
</dbReference>
<keyword evidence="4" id="KW-1185">Reference proteome</keyword>
<dbReference type="InterPro" id="IPR009339">
    <property type="entry name" value="DUF998"/>
</dbReference>
<feature type="transmembrane region" description="Helical" evidence="2">
    <location>
        <begin position="117"/>
        <end position="143"/>
    </location>
</feature>
<feature type="transmembrane region" description="Helical" evidence="2">
    <location>
        <begin position="395"/>
        <end position="416"/>
    </location>
</feature>
<evidence type="ECO:0000256" key="1">
    <source>
        <dbReference type="SAM" id="MobiDB-lite"/>
    </source>
</evidence>
<organism evidence="3 4">
    <name type="scientific">Paenarthrobacter nicotinovorans</name>
    <name type="common">Arthrobacter nicotinovorans</name>
    <dbReference type="NCBI Taxonomy" id="29320"/>
    <lineage>
        <taxon>Bacteria</taxon>
        <taxon>Bacillati</taxon>
        <taxon>Actinomycetota</taxon>
        <taxon>Actinomycetes</taxon>
        <taxon>Micrococcales</taxon>
        <taxon>Micrococcaceae</taxon>
        <taxon>Paenarthrobacter</taxon>
    </lineage>
</organism>
<feature type="transmembrane region" description="Helical" evidence="2">
    <location>
        <begin position="268"/>
        <end position="291"/>
    </location>
</feature>
<name>A0ABV0GRX9_PAENI</name>
<evidence type="ECO:0000313" key="3">
    <source>
        <dbReference type="EMBL" id="MEO3941204.1"/>
    </source>
</evidence>
<feature type="compositionally biased region" description="Low complexity" evidence="1">
    <location>
        <begin position="52"/>
        <end position="70"/>
    </location>
</feature>
<feature type="transmembrane region" description="Helical" evidence="2">
    <location>
        <begin position="163"/>
        <end position="188"/>
    </location>
</feature>
<feature type="transmembrane region" description="Helical" evidence="2">
    <location>
        <begin position="230"/>
        <end position="248"/>
    </location>
</feature>
<evidence type="ECO:0000313" key="4">
    <source>
        <dbReference type="Proteomes" id="UP001448614"/>
    </source>
</evidence>
<gene>
    <name evidence="3" type="ORF">V3C41_09005</name>
</gene>
<feature type="transmembrane region" description="Helical" evidence="2">
    <location>
        <begin position="200"/>
        <end position="218"/>
    </location>
</feature>
<evidence type="ECO:0000256" key="2">
    <source>
        <dbReference type="SAM" id="Phobius"/>
    </source>
</evidence>
<comment type="caution">
    <text evidence="3">The sequence shown here is derived from an EMBL/GenBank/DDBJ whole genome shotgun (WGS) entry which is preliminary data.</text>
</comment>
<feature type="compositionally biased region" description="Pro residues" evidence="1">
    <location>
        <begin position="17"/>
        <end position="35"/>
    </location>
</feature>
<dbReference type="EMBL" id="JBBMFV010000004">
    <property type="protein sequence ID" value="MEO3941204.1"/>
    <property type="molecule type" value="Genomic_DNA"/>
</dbReference>
<protein>
    <submittedName>
        <fullName evidence="3">DUF998 domain-containing protein</fullName>
    </submittedName>
</protein>
<feature type="compositionally biased region" description="Polar residues" evidence="1">
    <location>
        <begin position="37"/>
        <end position="50"/>
    </location>
</feature>
<feature type="transmembrane region" description="Helical" evidence="2">
    <location>
        <begin position="368"/>
        <end position="389"/>
    </location>
</feature>
<accession>A0ABV0GRX9</accession>
<feature type="transmembrane region" description="Helical" evidence="2">
    <location>
        <begin position="91"/>
        <end position="111"/>
    </location>
</feature>
<feature type="transmembrane region" description="Helical" evidence="2">
    <location>
        <begin position="303"/>
        <end position="330"/>
    </location>
</feature>
<dbReference type="Pfam" id="PF06197">
    <property type="entry name" value="DUF998"/>
    <property type="match status" value="1"/>
</dbReference>
<feature type="transmembrane region" description="Helical" evidence="2">
    <location>
        <begin position="336"/>
        <end position="356"/>
    </location>
</feature>
<feature type="compositionally biased region" description="Low complexity" evidence="1">
    <location>
        <begin position="1"/>
        <end position="16"/>
    </location>
</feature>
<sequence>MTEPASGIPAASAAVPADPPALAGPPSEGPTPPDSAQPGSIQPGSAQRGSTPPGSIQPSSIQPGSAQPGSAQPGSALPGSQHRRLANESEALLAASSAAVVAGLAGLLIFFGRTPPLWGGVSLGLVSAGAVLVLGLVSAYIGYWRSRYQPDQHWRLGLPAWKFIVDASTVALVHALIAAIATVAVFLLLQRSFQGLTVDIYAATVGMAVVSGLAAYWIYLSVYDISTRKLSGLLVLFMVMSIVASMATSQDPKWWEYHFSQLGTVGGASSGLFNLSLIVAGFFITTFAVYLDRDLRSLIAQGVLVKPWSAGLCSGAFVAMGLLLAGVGVVPLSVSFLIHTLFASGMAVVFILLLLASPFILRGLPRRFFLVCGSFLAALIVSLVLFYPVGYFNLTAFELIAFVIIYGWIAVFIRLLDALATRDD</sequence>
<reference evidence="3 4" key="1">
    <citation type="journal article" date="2024" name="Appl. Microbiol. Biotechnol.">
        <title>Biosynthetic gene clusters with biotechnological applications in novel Antarctic isolates from Actinomycetota.</title>
        <authorList>
            <person name="Bruna P."/>
            <person name="Nunez-Montero K."/>
            <person name="Contreras M.J."/>
            <person name="Leal K."/>
            <person name="Garcia M."/>
            <person name="Abanto M."/>
            <person name="Barrientos L."/>
        </authorList>
    </citation>
    <scope>NUCLEOTIDE SEQUENCE [LARGE SCALE GENOMIC DNA]</scope>
    <source>
        <strain evidence="3 4">Se16.17</strain>
    </source>
</reference>
<keyword evidence="2" id="KW-0472">Membrane</keyword>